<gene>
    <name evidence="2" type="ORF">COW36_19430</name>
</gene>
<keyword evidence="1" id="KW-0472">Membrane</keyword>
<feature type="transmembrane region" description="Helical" evidence="1">
    <location>
        <begin position="60"/>
        <end position="80"/>
    </location>
</feature>
<dbReference type="EMBL" id="PFFQ01000054">
    <property type="protein sequence ID" value="PIW15095.1"/>
    <property type="molecule type" value="Genomic_DNA"/>
</dbReference>
<comment type="caution">
    <text evidence="2">The sequence shown here is derived from an EMBL/GenBank/DDBJ whole genome shotgun (WGS) entry which is preliminary data.</text>
</comment>
<accession>A0A2M7G0T6</accession>
<keyword evidence="1" id="KW-1133">Transmembrane helix</keyword>
<reference evidence="2 3" key="1">
    <citation type="submission" date="2017-09" db="EMBL/GenBank/DDBJ databases">
        <title>Depth-based differentiation of microbial function through sediment-hosted aquifers and enrichment of novel symbionts in the deep terrestrial subsurface.</title>
        <authorList>
            <person name="Probst A.J."/>
            <person name="Ladd B."/>
            <person name="Jarett J.K."/>
            <person name="Geller-Mcgrath D.E."/>
            <person name="Sieber C.M."/>
            <person name="Emerson J.B."/>
            <person name="Anantharaman K."/>
            <person name="Thomas B.C."/>
            <person name="Malmstrom R."/>
            <person name="Stieglmeier M."/>
            <person name="Klingl A."/>
            <person name="Woyke T."/>
            <person name="Ryan C.M."/>
            <person name="Banfield J.F."/>
        </authorList>
    </citation>
    <scope>NUCLEOTIDE SEQUENCE [LARGE SCALE GENOMIC DNA]</scope>
    <source>
        <strain evidence="2">CG17_big_fil_post_rev_8_21_14_2_50_48_46</strain>
    </source>
</reference>
<proteinExistence type="predicted"/>
<evidence type="ECO:0000313" key="2">
    <source>
        <dbReference type="EMBL" id="PIW15095.1"/>
    </source>
</evidence>
<evidence type="ECO:0000313" key="3">
    <source>
        <dbReference type="Proteomes" id="UP000231019"/>
    </source>
</evidence>
<evidence type="ECO:0008006" key="4">
    <source>
        <dbReference type="Google" id="ProtNLM"/>
    </source>
</evidence>
<feature type="transmembrane region" description="Helical" evidence="1">
    <location>
        <begin position="20"/>
        <end position="39"/>
    </location>
</feature>
<protein>
    <recommendedName>
        <fullName evidence="4">Transmembrane protein</fullName>
    </recommendedName>
</protein>
<evidence type="ECO:0000256" key="1">
    <source>
        <dbReference type="SAM" id="Phobius"/>
    </source>
</evidence>
<dbReference type="AlphaFoldDB" id="A0A2M7G0T6"/>
<organism evidence="2 3">
    <name type="scientific">bacterium (Candidatus Blackallbacteria) CG17_big_fil_post_rev_8_21_14_2_50_48_46</name>
    <dbReference type="NCBI Taxonomy" id="2014261"/>
    <lineage>
        <taxon>Bacteria</taxon>
        <taxon>Candidatus Blackallbacteria</taxon>
    </lineage>
</organism>
<keyword evidence="1" id="KW-0812">Transmembrane</keyword>
<dbReference type="Proteomes" id="UP000231019">
    <property type="component" value="Unassembled WGS sequence"/>
</dbReference>
<sequence>MIPPLVVKLDVELDSNLQFQYILVVFEIQVFVAMLAPFFSAQFTLRVHLSLILSDQELKITLSLSDFGGAVYLGFQFNFFNTGRESMLYLYKEIHSLP</sequence>
<name>A0A2M7G0T6_9BACT</name>